<dbReference type="PANTHER" id="PTHR43308">
    <property type="entry name" value="OUTER MEMBRANE PROTEIN ALPHA-RELATED"/>
    <property type="match status" value="1"/>
</dbReference>
<evidence type="ECO:0000313" key="3">
    <source>
        <dbReference type="EMBL" id="OGC33816.1"/>
    </source>
</evidence>
<sequence length="590" mass="63858">MELKSQLQRSKIKTNPNLKDQRSKCFWIWKFGFGVCFGFWILILGFYSSSVFAAVDIGEIGIGARSLGMGSAFVGGIDDATAVFTNPAALALNHNFNVVSMSGNLLTDVNYLMIGCSEKAPIGKVGIGYLSSSVSSIPIVSVEGTGAGRTISQINSTNYTSSIVYFSYGTQLNKILKSVGVGFGDNVLVGGNLKLFFQGFSGGGVVMNGATGTGMDADLGLLWQVQPWSRLGLTVNNFLPTSLGGRFLWLKGNAVEDIPSALRFGGGFNILGKSALYYHKNQQLKFSLDYEVGRGTNRPALWHTGLEFWPVETIAFRFGIDQRAKAAQAGIGSDNNLTAGVGLKFQGFTFDYAYHKFGDLDANTTHFLSLGYQGVDDEKTSVNQRARSLDLPIASVVVKPTLVTFNDVPANLWSAKPIEYLATLGIMNGAANGNFYPQDGLTRSDLAVILVRAKDLKVGSESRQVFSDVNPKSWQAAYISLVVKQMYMNGYPDGTFRPDQLITLAETAAILANFSGLYIKSQVNQKPFADVPVKHWAAPAIAAGQQVGLFEYLGTGDFKPQDYLTRAELAEMLSKTPTVKYRIKKLISGG</sequence>
<evidence type="ECO:0000259" key="2">
    <source>
        <dbReference type="PROSITE" id="PS51272"/>
    </source>
</evidence>
<dbReference type="PROSITE" id="PS51272">
    <property type="entry name" value="SLH"/>
    <property type="match status" value="3"/>
</dbReference>
<proteinExistence type="predicted"/>
<protein>
    <recommendedName>
        <fullName evidence="2">SLH domain-containing protein</fullName>
    </recommendedName>
</protein>
<feature type="domain" description="SLH" evidence="2">
    <location>
        <begin position="462"/>
        <end position="525"/>
    </location>
</feature>
<dbReference type="AlphaFoldDB" id="A0A1F4TM97"/>
<dbReference type="InterPro" id="IPR001119">
    <property type="entry name" value="SLH_dom"/>
</dbReference>
<feature type="domain" description="SLH" evidence="2">
    <location>
        <begin position="528"/>
        <end position="587"/>
    </location>
</feature>
<name>A0A1F4TM97_UNCSA</name>
<evidence type="ECO:0000256" key="1">
    <source>
        <dbReference type="SAM" id="Phobius"/>
    </source>
</evidence>
<dbReference type="Proteomes" id="UP000177309">
    <property type="component" value="Unassembled WGS sequence"/>
</dbReference>
<dbReference type="PANTHER" id="PTHR43308:SF5">
    <property type="entry name" value="S-LAYER PROTEIN _ PEPTIDOGLYCAN ENDO-BETA-N-ACETYLGLUCOSAMINIDASE"/>
    <property type="match status" value="1"/>
</dbReference>
<evidence type="ECO:0000313" key="4">
    <source>
        <dbReference type="Proteomes" id="UP000177309"/>
    </source>
</evidence>
<reference evidence="3 4" key="1">
    <citation type="journal article" date="2016" name="Nat. Commun.">
        <title>Thousands of microbial genomes shed light on interconnected biogeochemical processes in an aquifer system.</title>
        <authorList>
            <person name="Anantharaman K."/>
            <person name="Brown C.T."/>
            <person name="Hug L.A."/>
            <person name="Sharon I."/>
            <person name="Castelle C.J."/>
            <person name="Probst A.J."/>
            <person name="Thomas B.C."/>
            <person name="Singh A."/>
            <person name="Wilkins M.J."/>
            <person name="Karaoz U."/>
            <person name="Brodie E.L."/>
            <person name="Williams K.H."/>
            <person name="Hubbard S.S."/>
            <person name="Banfield J.F."/>
        </authorList>
    </citation>
    <scope>NUCLEOTIDE SEQUENCE [LARGE SCALE GENOMIC DNA]</scope>
</reference>
<gene>
    <name evidence="3" type="ORF">A2462_01830</name>
</gene>
<dbReference type="InterPro" id="IPR051465">
    <property type="entry name" value="Cell_Envelope_Struct_Comp"/>
</dbReference>
<organism evidence="3 4">
    <name type="scientific">candidate division WOR-1 bacterium RIFOXYC2_FULL_41_25</name>
    <dbReference type="NCBI Taxonomy" id="1802586"/>
    <lineage>
        <taxon>Bacteria</taxon>
        <taxon>Bacillati</taxon>
        <taxon>Saganbacteria</taxon>
    </lineage>
</organism>
<dbReference type="Pfam" id="PF00395">
    <property type="entry name" value="SLH"/>
    <property type="match status" value="3"/>
</dbReference>
<keyword evidence="1" id="KW-0812">Transmembrane</keyword>
<feature type="domain" description="SLH" evidence="2">
    <location>
        <begin position="401"/>
        <end position="461"/>
    </location>
</feature>
<dbReference type="EMBL" id="MEUI01000027">
    <property type="protein sequence ID" value="OGC33816.1"/>
    <property type="molecule type" value="Genomic_DNA"/>
</dbReference>
<accession>A0A1F4TM97</accession>
<comment type="caution">
    <text evidence="3">The sequence shown here is derived from an EMBL/GenBank/DDBJ whole genome shotgun (WGS) entry which is preliminary data.</text>
</comment>
<dbReference type="Gene3D" id="2.40.160.60">
    <property type="entry name" value="Outer membrane protein transport protein (OMPP1/FadL/TodX)"/>
    <property type="match status" value="1"/>
</dbReference>
<keyword evidence="1" id="KW-1133">Transmembrane helix</keyword>
<feature type="transmembrane region" description="Helical" evidence="1">
    <location>
        <begin position="27"/>
        <end position="47"/>
    </location>
</feature>
<keyword evidence="1" id="KW-0472">Membrane</keyword>